<gene>
    <name evidence="1" type="ORF">GGR44_000765</name>
</gene>
<keyword evidence="2" id="KW-1185">Reference proteome</keyword>
<comment type="caution">
    <text evidence="1">The sequence shown here is derived from an EMBL/GenBank/DDBJ whole genome shotgun (WGS) entry which is preliminary data.</text>
</comment>
<protein>
    <submittedName>
        <fullName evidence="1">Uncharacterized protein</fullName>
    </submittedName>
</protein>
<dbReference type="Proteomes" id="UP000552757">
    <property type="component" value="Unassembled WGS sequence"/>
</dbReference>
<reference evidence="1 2" key="1">
    <citation type="submission" date="2020-08" db="EMBL/GenBank/DDBJ databases">
        <title>Genomic Encyclopedia of Type Strains, Phase IV (KMG-IV): sequencing the most valuable type-strain genomes for metagenomic binning, comparative biology and taxonomic classification.</title>
        <authorList>
            <person name="Goeker M."/>
        </authorList>
    </citation>
    <scope>NUCLEOTIDE SEQUENCE [LARGE SCALE GENOMIC DNA]</scope>
    <source>
        <strain evidence="1 2">DSM 29348</strain>
    </source>
</reference>
<dbReference type="RefSeq" id="WP_183954086.1">
    <property type="nucleotide sequence ID" value="NZ_JACIEB010000001.1"/>
</dbReference>
<evidence type="ECO:0000313" key="1">
    <source>
        <dbReference type="EMBL" id="MBB3981134.1"/>
    </source>
</evidence>
<accession>A0A7W6DLB7</accession>
<dbReference type="AlphaFoldDB" id="A0A7W6DLB7"/>
<evidence type="ECO:0000313" key="2">
    <source>
        <dbReference type="Proteomes" id="UP000552757"/>
    </source>
</evidence>
<proteinExistence type="predicted"/>
<name>A0A7W6DLB7_9SPHN</name>
<dbReference type="EMBL" id="JACIEB010000001">
    <property type="protein sequence ID" value="MBB3981134.1"/>
    <property type="molecule type" value="Genomic_DNA"/>
</dbReference>
<sequence>MSRVIHVQATEQQIETLCQKNGFRLSVVEALLSGGFRVVMLDSRDSDAFRALMKGKVIDGPVKRSSKHIARQLPTSMRRQ</sequence>
<organism evidence="1 2">
    <name type="scientific">Sphingobium fontiphilum</name>
    <dbReference type="NCBI Taxonomy" id="944425"/>
    <lineage>
        <taxon>Bacteria</taxon>
        <taxon>Pseudomonadati</taxon>
        <taxon>Pseudomonadota</taxon>
        <taxon>Alphaproteobacteria</taxon>
        <taxon>Sphingomonadales</taxon>
        <taxon>Sphingomonadaceae</taxon>
        <taxon>Sphingobium</taxon>
    </lineage>
</organism>